<accession>A0ABQ4K523</accession>
<protein>
    <submittedName>
        <fullName evidence="10">Cation transporter</fullName>
    </submittedName>
</protein>
<dbReference type="InterPro" id="IPR002524">
    <property type="entry name" value="Cation_efflux"/>
</dbReference>
<dbReference type="InterPro" id="IPR027469">
    <property type="entry name" value="Cation_efflux_TMD_sf"/>
</dbReference>
<evidence type="ECO:0000256" key="3">
    <source>
        <dbReference type="ARBA" id="ARBA00022448"/>
    </source>
</evidence>
<dbReference type="Pfam" id="PF16916">
    <property type="entry name" value="ZT_dimer"/>
    <property type="match status" value="1"/>
</dbReference>
<evidence type="ECO:0000256" key="1">
    <source>
        <dbReference type="ARBA" id="ARBA00004141"/>
    </source>
</evidence>
<dbReference type="SUPFAM" id="SSF161111">
    <property type="entry name" value="Cation efflux protein transmembrane domain-like"/>
    <property type="match status" value="1"/>
</dbReference>
<dbReference type="SUPFAM" id="SSF160240">
    <property type="entry name" value="Cation efflux protein cytoplasmic domain-like"/>
    <property type="match status" value="1"/>
</dbReference>
<dbReference type="InterPro" id="IPR058533">
    <property type="entry name" value="Cation_efflux_TM"/>
</dbReference>
<sequence>MEQKDRFKQAETAAWVGIIVNILLTIIKGVFGIKANSKALIADAVHSASDIAGSLAVYVGLRAAKQPPDEEHPYGHGKAESVAAIIVSVILFIVGVQIGKSSFESFFKPLEAPGSSAIYAVLFSIIVKEALFRYKYRLGKKLNSEALVVNAYEHRSDVYSSIAALIGIGASIIGNKLNVEWLVFGDPVAGLVVSVMVMRMAWKLGAESIYNTLDHVLDDEKTTVYKKIVLSVPDVKRVDELHARQHGYYVIIDLKIAVNPEITVAEGHQVGKNVKKKLLSQPDVHNVLVHINPYYSEPDPIKNDSNDR</sequence>
<comment type="subcellular location">
    <subcellularLocation>
        <location evidence="1">Membrane</location>
        <topology evidence="1">Multi-pass membrane protein</topology>
    </subcellularLocation>
</comment>
<evidence type="ECO:0000256" key="7">
    <source>
        <dbReference type="SAM" id="Phobius"/>
    </source>
</evidence>
<comment type="caution">
    <text evidence="10">The sequence shown here is derived from an EMBL/GenBank/DDBJ whole genome shotgun (WGS) entry which is preliminary data.</text>
</comment>
<feature type="domain" description="Cation efflux protein transmembrane" evidence="8">
    <location>
        <begin position="15"/>
        <end position="210"/>
    </location>
</feature>
<dbReference type="InterPro" id="IPR036837">
    <property type="entry name" value="Cation_efflux_CTD_sf"/>
</dbReference>
<feature type="domain" description="Cation efflux protein cytoplasmic" evidence="9">
    <location>
        <begin position="217"/>
        <end position="294"/>
    </location>
</feature>
<proteinExistence type="inferred from homology"/>
<dbReference type="InterPro" id="IPR027470">
    <property type="entry name" value="Cation_efflux_CTD"/>
</dbReference>
<organism evidence="10 11">
    <name type="scientific">Siminovitchia fordii</name>
    <dbReference type="NCBI Taxonomy" id="254759"/>
    <lineage>
        <taxon>Bacteria</taxon>
        <taxon>Bacillati</taxon>
        <taxon>Bacillota</taxon>
        <taxon>Bacilli</taxon>
        <taxon>Bacillales</taxon>
        <taxon>Bacillaceae</taxon>
        <taxon>Siminovitchia</taxon>
    </lineage>
</organism>
<feature type="transmembrane region" description="Helical" evidence="7">
    <location>
        <begin position="82"/>
        <end position="98"/>
    </location>
</feature>
<evidence type="ECO:0000256" key="5">
    <source>
        <dbReference type="ARBA" id="ARBA00022989"/>
    </source>
</evidence>
<dbReference type="PANTHER" id="PTHR43840">
    <property type="entry name" value="MITOCHONDRIAL METAL TRANSPORTER 1-RELATED"/>
    <property type="match status" value="1"/>
</dbReference>
<keyword evidence="3" id="KW-0813">Transport</keyword>
<feature type="transmembrane region" description="Helical" evidence="7">
    <location>
        <begin position="118"/>
        <end position="136"/>
    </location>
</feature>
<dbReference type="Gene3D" id="3.30.70.1350">
    <property type="entry name" value="Cation efflux protein, cytoplasmic domain"/>
    <property type="match status" value="1"/>
</dbReference>
<dbReference type="NCBIfam" id="TIGR01297">
    <property type="entry name" value="CDF"/>
    <property type="match status" value="1"/>
</dbReference>
<dbReference type="RefSeq" id="WP_018705736.1">
    <property type="nucleotide sequence ID" value="NZ_BOQT01000003.1"/>
</dbReference>
<feature type="transmembrane region" description="Helical" evidence="7">
    <location>
        <begin position="12"/>
        <end position="33"/>
    </location>
</feature>
<evidence type="ECO:0000259" key="9">
    <source>
        <dbReference type="Pfam" id="PF16916"/>
    </source>
</evidence>
<evidence type="ECO:0000256" key="4">
    <source>
        <dbReference type="ARBA" id="ARBA00022692"/>
    </source>
</evidence>
<gene>
    <name evidence="10" type="ORF">J1TS3_12540</name>
</gene>
<keyword evidence="6 7" id="KW-0472">Membrane</keyword>
<dbReference type="PANTHER" id="PTHR43840:SF15">
    <property type="entry name" value="MITOCHONDRIAL METAL TRANSPORTER 1-RELATED"/>
    <property type="match status" value="1"/>
</dbReference>
<evidence type="ECO:0000259" key="8">
    <source>
        <dbReference type="Pfam" id="PF01545"/>
    </source>
</evidence>
<keyword evidence="4 7" id="KW-0812">Transmembrane</keyword>
<evidence type="ECO:0000256" key="6">
    <source>
        <dbReference type="ARBA" id="ARBA00023136"/>
    </source>
</evidence>
<dbReference type="Gene3D" id="1.20.1510.10">
    <property type="entry name" value="Cation efflux protein transmembrane domain"/>
    <property type="match status" value="1"/>
</dbReference>
<comment type="similarity">
    <text evidence="2">Belongs to the cation diffusion facilitator (CDF) transporter (TC 2.A.4) family.</text>
</comment>
<feature type="transmembrane region" description="Helical" evidence="7">
    <location>
        <begin position="39"/>
        <end position="61"/>
    </location>
</feature>
<evidence type="ECO:0000313" key="10">
    <source>
        <dbReference type="EMBL" id="GIN20120.1"/>
    </source>
</evidence>
<dbReference type="Proteomes" id="UP000680279">
    <property type="component" value="Unassembled WGS sequence"/>
</dbReference>
<dbReference type="InterPro" id="IPR050291">
    <property type="entry name" value="CDF_Transporter"/>
</dbReference>
<dbReference type="EMBL" id="BOQT01000003">
    <property type="protein sequence ID" value="GIN20120.1"/>
    <property type="molecule type" value="Genomic_DNA"/>
</dbReference>
<dbReference type="Pfam" id="PF01545">
    <property type="entry name" value="Cation_efflux"/>
    <property type="match status" value="1"/>
</dbReference>
<reference evidence="10 11" key="1">
    <citation type="submission" date="2021-03" db="EMBL/GenBank/DDBJ databases">
        <title>Antimicrobial resistance genes in bacteria isolated from Japanese honey, and their potential for conferring macrolide and lincosamide resistance in the American foulbrood pathogen Paenibacillus larvae.</title>
        <authorList>
            <person name="Okamoto M."/>
            <person name="Kumagai M."/>
            <person name="Kanamori H."/>
            <person name="Takamatsu D."/>
        </authorList>
    </citation>
    <scope>NUCLEOTIDE SEQUENCE [LARGE SCALE GENOMIC DNA]</scope>
    <source>
        <strain evidence="10 11">J1TS3</strain>
    </source>
</reference>
<keyword evidence="11" id="KW-1185">Reference proteome</keyword>
<keyword evidence="5 7" id="KW-1133">Transmembrane helix</keyword>
<evidence type="ECO:0000256" key="2">
    <source>
        <dbReference type="ARBA" id="ARBA00008114"/>
    </source>
</evidence>
<name>A0ABQ4K523_9BACI</name>
<evidence type="ECO:0000313" key="11">
    <source>
        <dbReference type="Proteomes" id="UP000680279"/>
    </source>
</evidence>